<keyword evidence="1" id="KW-0732">Signal</keyword>
<evidence type="ECO:0000259" key="2">
    <source>
        <dbReference type="Pfam" id="PF04389"/>
    </source>
</evidence>
<sequence length="310" mass="34908">MKLKAICLSGVILSLVTPSCFALTCEYSKYPDDSILQIDLTALAADKMRGRKLGENQLAQNYLISRYKQIGLLGFNPSYKQSFLHQYAIGKTEGNNIVGWLQGTDFKEQFLVITAHYDHLGVQMHDNFNGADDNASGTAALLFLAEYFSRYHPRHSIIFVATDGEEKGLLGARAFVSQPPVALGNIKLNVNIDMIGGSGENPMLYVAGERYSPALSHIIRRATLLPCVSMQTGHEGLSRSYDKRKRIHWLKASDHYAFYRQHIPFLYFGTNDHRFYHTPEDTPDNIDQPFFHTAVISILMTILSWDNPAQ</sequence>
<name>A0A8J6ITK5_9ALTE</name>
<comment type="caution">
    <text evidence="3">The sequence shown here is derived from an EMBL/GenBank/DDBJ whole genome shotgun (WGS) entry which is preliminary data.</text>
</comment>
<reference evidence="3" key="2">
    <citation type="submission" date="2020-08" db="EMBL/GenBank/DDBJ databases">
        <authorList>
            <person name="Lai Q."/>
        </authorList>
    </citation>
    <scope>NUCLEOTIDE SEQUENCE</scope>
    <source>
        <strain evidence="3">S27-2</strain>
    </source>
</reference>
<proteinExistence type="predicted"/>
<dbReference type="InterPro" id="IPR045175">
    <property type="entry name" value="M28_fam"/>
</dbReference>
<dbReference type="PANTHER" id="PTHR12147">
    <property type="entry name" value="METALLOPEPTIDASE M28 FAMILY MEMBER"/>
    <property type="match status" value="1"/>
</dbReference>
<accession>A0A8J6ITK5</accession>
<dbReference type="RefSeq" id="WP_186505843.1">
    <property type="nucleotide sequence ID" value="NZ_JACNEP010000003.1"/>
</dbReference>
<dbReference type="Gene3D" id="3.40.630.10">
    <property type="entry name" value="Zn peptidases"/>
    <property type="match status" value="1"/>
</dbReference>
<gene>
    <name evidence="3" type="ORF">H8B19_05750</name>
</gene>
<feature type="signal peptide" evidence="1">
    <location>
        <begin position="1"/>
        <end position="22"/>
    </location>
</feature>
<evidence type="ECO:0000256" key="1">
    <source>
        <dbReference type="SAM" id="SignalP"/>
    </source>
</evidence>
<evidence type="ECO:0000313" key="3">
    <source>
        <dbReference type="EMBL" id="MBC3765371.1"/>
    </source>
</evidence>
<dbReference type="InterPro" id="IPR007484">
    <property type="entry name" value="Peptidase_M28"/>
</dbReference>
<dbReference type="GO" id="GO:0006508">
    <property type="term" value="P:proteolysis"/>
    <property type="evidence" value="ECO:0007669"/>
    <property type="project" value="InterPro"/>
</dbReference>
<evidence type="ECO:0000313" key="4">
    <source>
        <dbReference type="Proteomes" id="UP000601768"/>
    </source>
</evidence>
<protein>
    <submittedName>
        <fullName evidence="3">M28 family peptidase</fullName>
    </submittedName>
</protein>
<dbReference type="SUPFAM" id="SSF53187">
    <property type="entry name" value="Zn-dependent exopeptidases"/>
    <property type="match status" value="1"/>
</dbReference>
<keyword evidence="4" id="KW-1185">Reference proteome</keyword>
<dbReference type="EMBL" id="JACNEP010000003">
    <property type="protein sequence ID" value="MBC3765371.1"/>
    <property type="molecule type" value="Genomic_DNA"/>
</dbReference>
<organism evidence="3 4">
    <name type="scientific">Neptunicella marina</name>
    <dbReference type="NCBI Taxonomy" id="2125989"/>
    <lineage>
        <taxon>Bacteria</taxon>
        <taxon>Pseudomonadati</taxon>
        <taxon>Pseudomonadota</taxon>
        <taxon>Gammaproteobacteria</taxon>
        <taxon>Alteromonadales</taxon>
        <taxon>Alteromonadaceae</taxon>
        <taxon>Neptunicella</taxon>
    </lineage>
</organism>
<dbReference type="PANTHER" id="PTHR12147:SF26">
    <property type="entry name" value="PEPTIDASE M28 DOMAIN-CONTAINING PROTEIN"/>
    <property type="match status" value="1"/>
</dbReference>
<feature type="domain" description="Peptidase M28" evidence="2">
    <location>
        <begin position="96"/>
        <end position="294"/>
    </location>
</feature>
<dbReference type="AlphaFoldDB" id="A0A8J6ITK5"/>
<reference evidence="3" key="1">
    <citation type="journal article" date="2018" name="Int. J. Syst. Evol. Microbiol.">
        <title>Neptunicella marina gen. nov., sp. nov., isolated from surface seawater.</title>
        <authorList>
            <person name="Liu X."/>
            <person name="Lai Q."/>
            <person name="Du Y."/>
            <person name="Zhang X."/>
            <person name="Liu Z."/>
            <person name="Sun F."/>
            <person name="Shao Z."/>
        </authorList>
    </citation>
    <scope>NUCLEOTIDE SEQUENCE</scope>
    <source>
        <strain evidence="3">S27-2</strain>
    </source>
</reference>
<dbReference type="GO" id="GO:0008235">
    <property type="term" value="F:metalloexopeptidase activity"/>
    <property type="evidence" value="ECO:0007669"/>
    <property type="project" value="InterPro"/>
</dbReference>
<feature type="chain" id="PRO_5035319679" evidence="1">
    <location>
        <begin position="23"/>
        <end position="310"/>
    </location>
</feature>
<dbReference type="Proteomes" id="UP000601768">
    <property type="component" value="Unassembled WGS sequence"/>
</dbReference>
<dbReference type="Pfam" id="PF04389">
    <property type="entry name" value="Peptidase_M28"/>
    <property type="match status" value="1"/>
</dbReference>